<dbReference type="InterPro" id="IPR000488">
    <property type="entry name" value="Death_dom"/>
</dbReference>
<keyword evidence="6 10" id="KW-0460">Magnesium</keyword>
<dbReference type="Pfam" id="PF03119">
    <property type="entry name" value="DNA_ligase_ZBD"/>
    <property type="match status" value="1"/>
</dbReference>
<dbReference type="Pfam" id="PF00533">
    <property type="entry name" value="BRCT"/>
    <property type="match status" value="1"/>
</dbReference>
<comment type="similarity">
    <text evidence="10">Belongs to the NAD-dependent DNA ligase family. LigA subfamily.</text>
</comment>
<dbReference type="Gene3D" id="3.30.470.30">
    <property type="entry name" value="DNA ligase/mRNA capping enzyme"/>
    <property type="match status" value="1"/>
</dbReference>
<dbReference type="PROSITE" id="PS50172">
    <property type="entry name" value="BRCT"/>
    <property type="match status" value="1"/>
</dbReference>
<feature type="binding site" evidence="10">
    <location>
        <begin position="34"/>
        <end position="38"/>
    </location>
    <ligand>
        <name>NAD(+)</name>
        <dbReference type="ChEBI" id="CHEBI:57540"/>
    </ligand>
</feature>
<feature type="domain" description="BRCT" evidence="13">
    <location>
        <begin position="582"/>
        <end position="658"/>
    </location>
</feature>
<feature type="binding site" evidence="10">
    <location>
        <position position="402"/>
    </location>
    <ligand>
        <name>Zn(2+)</name>
        <dbReference type="ChEBI" id="CHEBI:29105"/>
    </ligand>
</feature>
<dbReference type="OrthoDB" id="9759736at2"/>
<evidence type="ECO:0000313" key="15">
    <source>
        <dbReference type="Proteomes" id="UP000318927"/>
    </source>
</evidence>
<feature type="binding site" evidence="10">
    <location>
        <position position="171"/>
    </location>
    <ligand>
        <name>NAD(+)</name>
        <dbReference type="ChEBI" id="CHEBI:57540"/>
    </ligand>
</feature>
<dbReference type="InterPro" id="IPR041663">
    <property type="entry name" value="DisA/LigA_HHH"/>
</dbReference>
<feature type="binding site" evidence="10">
    <location>
        <position position="425"/>
    </location>
    <ligand>
        <name>Zn(2+)</name>
        <dbReference type="ChEBI" id="CHEBI:29105"/>
    </ligand>
</feature>
<dbReference type="Gene3D" id="1.10.287.610">
    <property type="entry name" value="Helix hairpin bin"/>
    <property type="match status" value="1"/>
</dbReference>
<dbReference type="InterPro" id="IPR010994">
    <property type="entry name" value="RuvA_2-like"/>
</dbReference>
<sequence length="658" mass="75855">MNINQAKNRIEELIELIKKYNHHYYNMDNPIVSDAEYDKLYNELLSLENEFPELITTDSPTQIIGGYAANKFTKFEHNKAMLSLSKAYDFEEIKKFHENIIKKIDEMEVSYALDYKIDGLSISLHYKNGNLIRAVTRGDGITGEDVTENIIQIDSIPQKINYLSDIEIRGEVYISKKTLIEINNRLRSENKQEFANPRNAASGTLRQLDPNIVKQRNLSAFLYEIVDPIKHNLHFQSDVIQFIKELGLPTQNYFKKVTELEEIKEEIEKFAEIKNKLDYDCDGFVIKLNNIDIWEELGYTAKFPRYAIAFKLETESATTKIKEISASVGRTGKITYVANVESVELNQTNVQFATLHNYEFIKELNLNVNDEVKLIKAGEIIPKVIDLVKKNSYGVYPKLLNCPSCNSKLEYIEENVDQFCINENCDEKKVRKLIHFVSRPSLNIVNLGEANIRIFYDFGWIKEVYDIYNLGQFKDEMLKLKSFKDKKINNILESIEKSKNNKLSKLIFALGIKHIGERASKIIAKRISNISELLTYDIDLLENENDFGIKSVESLKKWIANEQNRLTIEKLSEIFKPIEVANTSKKLENLTFVITGTFELKRNELKEIIEQNGGTVSSSVSAKTNYLLCGENPGSKREKAEQLNVSIIDDKFLFNLIK</sequence>
<organism evidence="14 15">
    <name type="scientific">Mycoplasma anserisalpingitidis</name>
    <dbReference type="NCBI Taxonomy" id="519450"/>
    <lineage>
        <taxon>Bacteria</taxon>
        <taxon>Bacillati</taxon>
        <taxon>Mycoplasmatota</taxon>
        <taxon>Mollicutes</taxon>
        <taxon>Mycoplasmataceae</taxon>
        <taxon>Mycoplasma</taxon>
    </lineage>
</organism>
<feature type="active site" description="N6-AMP-lysine intermediate" evidence="10">
    <location>
        <position position="116"/>
    </location>
</feature>
<dbReference type="InterPro" id="IPR013840">
    <property type="entry name" value="DNAligase_N"/>
</dbReference>
<dbReference type="PIRSF" id="PIRSF001604">
    <property type="entry name" value="LigA"/>
    <property type="match status" value="1"/>
</dbReference>
<dbReference type="GO" id="GO:0005829">
    <property type="term" value="C:cytosol"/>
    <property type="evidence" value="ECO:0007669"/>
    <property type="project" value="TreeGrafter"/>
</dbReference>
<feature type="binding site" evidence="10">
    <location>
        <position position="405"/>
    </location>
    <ligand>
        <name>Zn(2+)</name>
        <dbReference type="ChEBI" id="CHEBI:29105"/>
    </ligand>
</feature>
<dbReference type="Proteomes" id="UP000318927">
    <property type="component" value="Chromosome"/>
</dbReference>
<dbReference type="InterPro" id="IPR018239">
    <property type="entry name" value="DNA_ligase_AS"/>
</dbReference>
<dbReference type="SUPFAM" id="SSF56091">
    <property type="entry name" value="DNA ligase/mRNA capping enzyme, catalytic domain"/>
    <property type="match status" value="1"/>
</dbReference>
<dbReference type="PROSITE" id="PS50017">
    <property type="entry name" value="DEATH_DOMAIN"/>
    <property type="match status" value="1"/>
</dbReference>
<dbReference type="Gene3D" id="2.40.50.140">
    <property type="entry name" value="Nucleic acid-binding proteins"/>
    <property type="match status" value="1"/>
</dbReference>
<keyword evidence="5 10" id="KW-0862">Zinc</keyword>
<dbReference type="GO" id="GO:0006260">
    <property type="term" value="P:DNA replication"/>
    <property type="evidence" value="ECO:0007669"/>
    <property type="project" value="UniProtKB-KW"/>
</dbReference>
<evidence type="ECO:0000256" key="7">
    <source>
        <dbReference type="ARBA" id="ARBA00023027"/>
    </source>
</evidence>
<dbReference type="Pfam" id="PF01653">
    <property type="entry name" value="DNA_ligase_aden"/>
    <property type="match status" value="1"/>
</dbReference>
<feature type="binding site" evidence="10">
    <location>
        <position position="311"/>
    </location>
    <ligand>
        <name>NAD(+)</name>
        <dbReference type="ChEBI" id="CHEBI:57540"/>
    </ligand>
</feature>
<feature type="binding site" evidence="10">
    <location>
        <position position="137"/>
    </location>
    <ligand>
        <name>NAD(+)</name>
        <dbReference type="ChEBI" id="CHEBI:57540"/>
    </ligand>
</feature>
<dbReference type="RefSeq" id="WP_146368629.1">
    <property type="nucleotide sequence ID" value="NZ_CP042295.1"/>
</dbReference>
<dbReference type="InterPro" id="IPR004150">
    <property type="entry name" value="NAD_DNA_ligase_OB"/>
</dbReference>
<dbReference type="PANTHER" id="PTHR23389">
    <property type="entry name" value="CHROMOSOME TRANSMISSION FIDELITY FACTOR 18"/>
    <property type="match status" value="1"/>
</dbReference>
<dbReference type="InterPro" id="IPR001679">
    <property type="entry name" value="DNA_ligase"/>
</dbReference>
<keyword evidence="2 10" id="KW-0235">DNA replication</keyword>
<dbReference type="Gene3D" id="3.40.50.10190">
    <property type="entry name" value="BRCT domain"/>
    <property type="match status" value="1"/>
</dbReference>
<dbReference type="NCBIfam" id="TIGR00575">
    <property type="entry name" value="dnlj"/>
    <property type="match status" value="1"/>
</dbReference>
<evidence type="ECO:0000256" key="3">
    <source>
        <dbReference type="ARBA" id="ARBA00022723"/>
    </source>
</evidence>
<dbReference type="InterPro" id="IPR013839">
    <property type="entry name" value="DNAligase_adenylation"/>
</dbReference>
<keyword evidence="15" id="KW-1185">Reference proteome</keyword>
<feature type="binding site" evidence="10">
    <location>
        <position position="287"/>
    </location>
    <ligand>
        <name>NAD(+)</name>
        <dbReference type="ChEBI" id="CHEBI:57540"/>
    </ligand>
</feature>
<dbReference type="SMART" id="SM00292">
    <property type="entry name" value="BRCT"/>
    <property type="match status" value="1"/>
</dbReference>
<comment type="function">
    <text evidence="10">DNA ligase that catalyzes the formation of phosphodiester linkages between 5'-phosphoryl and 3'-hydroxyl groups in double-stranded DNA using NAD as a coenzyme and as the energy source for the reaction. It is essential for DNA replication and repair of damaged DNA.</text>
</comment>
<dbReference type="EC" id="6.5.1.2" evidence="10 11"/>
<evidence type="ECO:0000259" key="13">
    <source>
        <dbReference type="PROSITE" id="PS50172"/>
    </source>
</evidence>
<dbReference type="FunFam" id="1.10.287.610:FF:000002">
    <property type="entry name" value="DNA ligase"/>
    <property type="match status" value="1"/>
</dbReference>
<evidence type="ECO:0000259" key="12">
    <source>
        <dbReference type="PROSITE" id="PS50017"/>
    </source>
</evidence>
<keyword evidence="7 10" id="KW-0520">NAD</keyword>
<dbReference type="CDD" id="cd00114">
    <property type="entry name" value="LIGANc"/>
    <property type="match status" value="1"/>
</dbReference>
<evidence type="ECO:0000256" key="10">
    <source>
        <dbReference type="HAMAP-Rule" id="MF_01588"/>
    </source>
</evidence>
<dbReference type="InterPro" id="IPR033136">
    <property type="entry name" value="DNA_ligase_CS"/>
</dbReference>
<evidence type="ECO:0000256" key="2">
    <source>
        <dbReference type="ARBA" id="ARBA00022705"/>
    </source>
</evidence>
<dbReference type="SUPFAM" id="SSF50249">
    <property type="entry name" value="Nucleic acid-binding proteins"/>
    <property type="match status" value="1"/>
</dbReference>
<dbReference type="SMART" id="SM00532">
    <property type="entry name" value="LIGANc"/>
    <property type="match status" value="1"/>
</dbReference>
<proteinExistence type="inferred from homology"/>
<evidence type="ECO:0000256" key="9">
    <source>
        <dbReference type="ARBA" id="ARBA00034005"/>
    </source>
</evidence>
<keyword evidence="8 10" id="KW-0234">DNA repair</keyword>
<reference evidence="14 15" key="1">
    <citation type="journal article" date="2019" name="Microbiol. Resour. Announc.">
        <title>Complete Genome Sequences of Three Mycoplasma anserisalpingitis (Mycoplasma sp. 1220) Strains.</title>
        <authorList>
            <person name="Grozner D."/>
            <person name="Forro B."/>
            <person name="Kovacs A.B."/>
            <person name="Marton S."/>
            <person name="Banyai K."/>
            <person name="Kreizinger Z."/>
            <person name="Sulyok K.M."/>
            <person name="Gyuranecz M."/>
        </authorList>
    </citation>
    <scope>NUCLEOTIDE SEQUENCE [LARGE SCALE GENOMIC DNA]</scope>
    <source>
        <strain evidence="14 15">ATCC:BAA-2147</strain>
    </source>
</reference>
<dbReference type="Gene3D" id="1.10.150.20">
    <property type="entry name" value="5' to 3' exonuclease, C-terminal subdomain"/>
    <property type="match status" value="2"/>
</dbReference>
<evidence type="ECO:0000256" key="1">
    <source>
        <dbReference type="ARBA" id="ARBA00022598"/>
    </source>
</evidence>
<feature type="binding site" evidence="10">
    <location>
        <position position="420"/>
    </location>
    <ligand>
        <name>Zn(2+)</name>
        <dbReference type="ChEBI" id="CHEBI:29105"/>
    </ligand>
</feature>
<dbReference type="SUPFAM" id="SSF47781">
    <property type="entry name" value="RuvA domain 2-like"/>
    <property type="match status" value="1"/>
</dbReference>
<dbReference type="GO" id="GO:0046872">
    <property type="term" value="F:metal ion binding"/>
    <property type="evidence" value="ECO:0007669"/>
    <property type="project" value="UniProtKB-KW"/>
</dbReference>
<evidence type="ECO:0000256" key="11">
    <source>
        <dbReference type="RuleBase" id="RU000618"/>
    </source>
</evidence>
<name>A0A5B8JCN4_9MOLU</name>
<keyword evidence="4 10" id="KW-0227">DNA damage</keyword>
<feature type="domain" description="Death" evidence="12">
    <location>
        <begin position="537"/>
        <end position="591"/>
    </location>
</feature>
<dbReference type="NCBIfam" id="NF005932">
    <property type="entry name" value="PRK07956.1"/>
    <property type="match status" value="1"/>
</dbReference>
<dbReference type="GO" id="GO:0003911">
    <property type="term" value="F:DNA ligase (NAD+) activity"/>
    <property type="evidence" value="ECO:0007669"/>
    <property type="project" value="UniProtKB-UniRule"/>
</dbReference>
<dbReference type="SUPFAM" id="SSF52113">
    <property type="entry name" value="BRCT domain"/>
    <property type="match status" value="1"/>
</dbReference>
<dbReference type="Pfam" id="PF12826">
    <property type="entry name" value="HHH_2"/>
    <property type="match status" value="1"/>
</dbReference>
<dbReference type="PROSITE" id="PS01055">
    <property type="entry name" value="DNA_LIGASE_N1"/>
    <property type="match status" value="1"/>
</dbReference>
<evidence type="ECO:0000256" key="5">
    <source>
        <dbReference type="ARBA" id="ARBA00022833"/>
    </source>
</evidence>
<dbReference type="GO" id="GO:0006281">
    <property type="term" value="P:DNA repair"/>
    <property type="evidence" value="ECO:0007669"/>
    <property type="project" value="UniProtKB-KW"/>
</dbReference>
<dbReference type="Pfam" id="PF03120">
    <property type="entry name" value="OB_DNA_ligase"/>
    <property type="match status" value="1"/>
</dbReference>
<evidence type="ECO:0000256" key="8">
    <source>
        <dbReference type="ARBA" id="ARBA00023204"/>
    </source>
</evidence>
<gene>
    <name evidence="10 14" type="primary">ligA</name>
    <name evidence="14" type="ORF">FRW55_02755</name>
</gene>
<dbReference type="PANTHER" id="PTHR23389:SF9">
    <property type="entry name" value="DNA LIGASE"/>
    <property type="match status" value="1"/>
</dbReference>
<keyword evidence="1 10" id="KW-0436">Ligase</keyword>
<protein>
    <recommendedName>
        <fullName evidence="10 11">DNA ligase</fullName>
        <ecNumber evidence="10 11">6.5.1.2</ecNumber>
    </recommendedName>
    <alternativeName>
        <fullName evidence="10">Polydeoxyribonucleotide synthase [NAD(+)]</fullName>
    </alternativeName>
</protein>
<keyword evidence="10" id="KW-0464">Manganese</keyword>
<dbReference type="GO" id="GO:0007165">
    <property type="term" value="P:signal transduction"/>
    <property type="evidence" value="ECO:0007669"/>
    <property type="project" value="InterPro"/>
</dbReference>
<comment type="catalytic activity">
    <reaction evidence="9 10 11">
        <text>NAD(+) + (deoxyribonucleotide)n-3'-hydroxyl + 5'-phospho-(deoxyribonucleotide)m = (deoxyribonucleotide)n+m + AMP + beta-nicotinamide D-nucleotide.</text>
        <dbReference type="EC" id="6.5.1.2"/>
    </reaction>
</comment>
<dbReference type="InterPro" id="IPR001357">
    <property type="entry name" value="BRCT_dom"/>
</dbReference>
<dbReference type="HAMAP" id="MF_01588">
    <property type="entry name" value="DNA_ligase_A"/>
    <property type="match status" value="1"/>
</dbReference>
<evidence type="ECO:0000256" key="6">
    <source>
        <dbReference type="ARBA" id="ARBA00022842"/>
    </source>
</evidence>
<dbReference type="PROSITE" id="PS01056">
    <property type="entry name" value="DNA_LIGASE_N2"/>
    <property type="match status" value="1"/>
</dbReference>
<keyword evidence="3 10" id="KW-0479">Metal-binding</keyword>
<dbReference type="InterPro" id="IPR004149">
    <property type="entry name" value="Znf_DNAligase_C4"/>
</dbReference>
<evidence type="ECO:0000256" key="4">
    <source>
        <dbReference type="ARBA" id="ARBA00022763"/>
    </source>
</evidence>
<accession>A0A5B8JCN4</accession>
<dbReference type="EMBL" id="CP042295">
    <property type="protein sequence ID" value="QDY87063.1"/>
    <property type="molecule type" value="Genomic_DNA"/>
</dbReference>
<feature type="binding site" evidence="10">
    <location>
        <position position="114"/>
    </location>
    <ligand>
        <name>NAD(+)</name>
        <dbReference type="ChEBI" id="CHEBI:57540"/>
    </ligand>
</feature>
<comment type="cofactor">
    <cofactor evidence="10">
        <name>Mg(2+)</name>
        <dbReference type="ChEBI" id="CHEBI:18420"/>
    </cofactor>
    <cofactor evidence="10">
        <name>Mn(2+)</name>
        <dbReference type="ChEBI" id="CHEBI:29035"/>
    </cofactor>
</comment>
<dbReference type="InterPro" id="IPR036420">
    <property type="entry name" value="BRCT_dom_sf"/>
</dbReference>
<evidence type="ECO:0000313" key="14">
    <source>
        <dbReference type="EMBL" id="QDY87063.1"/>
    </source>
</evidence>
<feature type="binding site" evidence="10">
    <location>
        <begin position="83"/>
        <end position="84"/>
    </location>
    <ligand>
        <name>NAD(+)</name>
        <dbReference type="ChEBI" id="CHEBI:57540"/>
    </ligand>
</feature>
<dbReference type="InterPro" id="IPR012340">
    <property type="entry name" value="NA-bd_OB-fold"/>
</dbReference>
<dbReference type="AlphaFoldDB" id="A0A5B8JCN4"/>
<dbReference type="KEGG" id="mans:FRW55_02755"/>